<dbReference type="InterPro" id="IPR028994">
    <property type="entry name" value="Integrin_alpha_N"/>
</dbReference>
<dbReference type="Proteomes" id="UP000662747">
    <property type="component" value="Chromosome"/>
</dbReference>
<dbReference type="SUPFAM" id="SSF69318">
    <property type="entry name" value="Integrin alpha N-terminal domain"/>
    <property type="match status" value="1"/>
</dbReference>
<dbReference type="Gene3D" id="3.40.50.880">
    <property type="match status" value="1"/>
</dbReference>
<evidence type="ECO:0000313" key="3">
    <source>
        <dbReference type="Proteomes" id="UP000662747"/>
    </source>
</evidence>
<feature type="chain" id="PRO_5045541050" evidence="1">
    <location>
        <begin position="23"/>
        <end position="931"/>
    </location>
</feature>
<evidence type="ECO:0000256" key="1">
    <source>
        <dbReference type="SAM" id="SignalP"/>
    </source>
</evidence>
<sequence>MFGRRLIPWAALALGIASPALGMEQAVAIHVSENTPASWRYTTWKSFHANQFLREALKADGTPFVEVSDADIAAGRLREASGAARYPILFSLGAEAISDTEATQLRAYVQAGGHVYVGGSAWSRYEDGRPRLDAQRKPTSALAAERGLSGGGWSRLSDIDKRLNDAMVDHLPAGTSEWQMPPVYSYLDIWTPHWVWTVRPAATAPATVVLQGLASSGFQSSSANPPVVPDAANATYRIADVDGDGTDDLAFRLGSSIYVRLSTGQDFRPEVLWSSWNTAYDFNLADVNGDGRADLVGRAGIDVQVGLSTGASFTRSTGWTVWGTDYDLQLADVNGDGRADLVGRSPVMADVQVGLSTGAGFMTSTRWAPYDSGTEFSLADVDGDRRADLVFRVGTSIQVRRSTGAGFGPQEAWSYWSTSYDLRLGDVDGDGRADAVGRLLLVGGHNGVEVGLSTGSGFAGSSRWTTWHPNFFLALGDVNGDGRRDAVGVKINQSNPPHEAKLGELHVGLSAGVGLPGPVKLAYKAYGSGMFVYNAELVPLAGYGGFANDNSEYKTMRVSIERAFAQHGLPLVTLSPWPFPSRAAFIYRHDHFLSAGVHQLEQQFAGASASRPFGEYYLMPDLAGATGACGQPNDYPAAVPAVVATGAILGAHVKYHTQLDDYDYSGALGWLQTTVNEIQAATGNRMSPVFVAPVYRAVKRSSMQAIRDMGFLTTGDQGMGPFPHFSVDPENDRQYLGAVLQLPVSEWPGFDNIERMSVDPENIRRAASLSHALGGLINVYDHVGSDGYAAACTPTLREDLARVLLQHVQTLPGVWTTNSLEIRNWWLQKDRRQLTASFSRPSSTSALVDVQVVTGAPMAPTSFSSDPVSLRITLDAASRALLATGVRVTLDGVNQPGSTCTDQLGLVRCEGNDLRVRVGAASQVRILLGTP</sequence>
<dbReference type="InterPro" id="IPR011330">
    <property type="entry name" value="Glyco_hydro/deAcase_b/a-brl"/>
</dbReference>
<dbReference type="EMBL" id="CP071090">
    <property type="protein sequence ID" value="QSQ23245.1"/>
    <property type="molecule type" value="Genomic_DNA"/>
</dbReference>
<dbReference type="PANTHER" id="PTHR46580">
    <property type="entry name" value="SENSOR KINASE-RELATED"/>
    <property type="match status" value="1"/>
</dbReference>
<evidence type="ECO:0000313" key="2">
    <source>
        <dbReference type="EMBL" id="QSQ23245.1"/>
    </source>
</evidence>
<dbReference type="Gene3D" id="3.20.20.370">
    <property type="entry name" value="Glycoside hydrolase/deacetylase"/>
    <property type="match status" value="1"/>
</dbReference>
<proteinExistence type="predicted"/>
<name>A0ABX7P0N5_9BACT</name>
<accession>A0ABX7P0N5</accession>
<dbReference type="PANTHER" id="PTHR46580:SF2">
    <property type="entry name" value="MAM DOMAIN-CONTAINING PROTEIN"/>
    <property type="match status" value="1"/>
</dbReference>
<dbReference type="RefSeq" id="WP_206724820.1">
    <property type="nucleotide sequence ID" value="NZ_CP071090.1"/>
</dbReference>
<gene>
    <name evidence="2" type="ORF">JY651_50625</name>
</gene>
<reference evidence="2 3" key="1">
    <citation type="submission" date="2021-02" db="EMBL/GenBank/DDBJ databases">
        <title>De Novo genome assembly of isolated myxobacteria.</title>
        <authorList>
            <person name="Stevens D.C."/>
        </authorList>
    </citation>
    <scope>NUCLEOTIDE SEQUENCE [LARGE SCALE GENOMIC DNA]</scope>
    <source>
        <strain evidence="3">SCPEA02</strain>
    </source>
</reference>
<keyword evidence="1" id="KW-0732">Signal</keyword>
<dbReference type="SUPFAM" id="SSF88713">
    <property type="entry name" value="Glycoside hydrolase/deacetylase"/>
    <property type="match status" value="1"/>
</dbReference>
<feature type="signal peptide" evidence="1">
    <location>
        <begin position="1"/>
        <end position="22"/>
    </location>
</feature>
<keyword evidence="3" id="KW-1185">Reference proteome</keyword>
<organism evidence="2 3">
    <name type="scientific">Pyxidicoccus parkwayensis</name>
    <dbReference type="NCBI Taxonomy" id="2813578"/>
    <lineage>
        <taxon>Bacteria</taxon>
        <taxon>Pseudomonadati</taxon>
        <taxon>Myxococcota</taxon>
        <taxon>Myxococcia</taxon>
        <taxon>Myxococcales</taxon>
        <taxon>Cystobacterineae</taxon>
        <taxon>Myxococcaceae</taxon>
        <taxon>Pyxidicoccus</taxon>
    </lineage>
</organism>
<protein>
    <submittedName>
        <fullName evidence="2">VCBS repeat-containing protein</fullName>
    </submittedName>
</protein>
<dbReference type="InterPro" id="IPR029062">
    <property type="entry name" value="Class_I_gatase-like"/>
</dbReference>